<reference evidence="2" key="1">
    <citation type="journal article" date="2019" name="Int. J. Syst. Evol. Microbiol.">
        <title>The Global Catalogue of Microorganisms (GCM) 10K type strain sequencing project: providing services to taxonomists for standard genome sequencing and annotation.</title>
        <authorList>
            <consortium name="The Broad Institute Genomics Platform"/>
            <consortium name="The Broad Institute Genome Sequencing Center for Infectious Disease"/>
            <person name="Wu L."/>
            <person name="Ma J."/>
        </authorList>
    </citation>
    <scope>NUCLEOTIDE SEQUENCE [LARGE SCALE GENOMIC DNA]</scope>
    <source>
        <strain evidence="2">JCM 17593</strain>
    </source>
</reference>
<dbReference type="InterPro" id="IPR006311">
    <property type="entry name" value="TAT_signal"/>
</dbReference>
<gene>
    <name evidence="1" type="ORF">GCM10022288_26870</name>
</gene>
<dbReference type="SUPFAM" id="SSF56300">
    <property type="entry name" value="Metallo-dependent phosphatases"/>
    <property type="match status" value="1"/>
</dbReference>
<evidence type="ECO:0000313" key="2">
    <source>
        <dbReference type="Proteomes" id="UP001500213"/>
    </source>
</evidence>
<accession>A0ABP8AXY3</accession>
<proteinExistence type="predicted"/>
<dbReference type="EMBL" id="BAABBX010000016">
    <property type="protein sequence ID" value="GAA4193300.1"/>
    <property type="molecule type" value="Genomic_DNA"/>
</dbReference>
<dbReference type="PROSITE" id="PS51318">
    <property type="entry name" value="TAT"/>
    <property type="match status" value="1"/>
</dbReference>
<dbReference type="InterPro" id="IPR022506">
    <property type="entry name" value="Metallophosphoesterase_PPA1498"/>
</dbReference>
<organism evidence="1 2">
    <name type="scientific">Gryllotalpicola kribbensis</name>
    <dbReference type="NCBI Taxonomy" id="993084"/>
    <lineage>
        <taxon>Bacteria</taxon>
        <taxon>Bacillati</taxon>
        <taxon>Actinomycetota</taxon>
        <taxon>Actinomycetes</taxon>
        <taxon>Micrococcales</taxon>
        <taxon>Microbacteriaceae</taxon>
        <taxon>Gryllotalpicola</taxon>
    </lineage>
</organism>
<evidence type="ECO:0000313" key="1">
    <source>
        <dbReference type="EMBL" id="GAA4193300.1"/>
    </source>
</evidence>
<dbReference type="PANTHER" id="PTHR43143">
    <property type="entry name" value="METALLOPHOSPHOESTERASE, CALCINEURIN SUPERFAMILY"/>
    <property type="match status" value="1"/>
</dbReference>
<comment type="caution">
    <text evidence="1">The sequence shown here is derived from an EMBL/GenBank/DDBJ whole genome shotgun (WGS) entry which is preliminary data.</text>
</comment>
<dbReference type="InterPro" id="IPR051918">
    <property type="entry name" value="STPP_CPPED1"/>
</dbReference>
<sequence>MQKVSRRTALIGGAGVLALTPGVLALSLSPRTRAQARPAAHSPLVTAGTTLETAAAPQGSAGYRRLTSGPGYGPVLREELAVRASATASLTPLAALVQLTDLHIVDAQSPARFEMFAATNGSAFRPQEALGTHGAARLIARINSISAAPFTGRRLDAVVSTGDNTDNGELLELDWYLAVLNGGEIVANSGARTAWESVQSSGKSEWYNPELPVRDVYKGAGFPELPGFFGRVAAPHRSAGLSTPWYAVVGNHDDSVCGSLSNLHAAWNDVYVGDVKFTRFATDAANRAVRTLWSNAGNSPAARSAVRALGELPRLDRRWTVTADERRRPFTKADYVAAHLDPGNAGPGPVGHGFTSEDLAAGRSYYTARLAAGVLAVVLDSTNPAGLSHGSIADGQFRWLEEALATHPDDYIVVFSHHTSTSMDNRLPDPAAPGERRRTGAEVEELLHRHPQVVAWVNGHVHANRITPRRGTDAAHSFWEITTASHIDFPQQARIIELARSGPGILSIFTTLIESDAPYVSAYGDGSQEALASLYRELSFNDPHRAPQHQGRRTDRNAELLLADPFA</sequence>
<dbReference type="InterPro" id="IPR029052">
    <property type="entry name" value="Metallo-depent_PP-like"/>
</dbReference>
<dbReference type="Gene3D" id="3.60.21.10">
    <property type="match status" value="1"/>
</dbReference>
<dbReference type="PANTHER" id="PTHR43143:SF1">
    <property type="entry name" value="SERINE_THREONINE-PROTEIN PHOSPHATASE CPPED1"/>
    <property type="match status" value="1"/>
</dbReference>
<name>A0ABP8AXY3_9MICO</name>
<dbReference type="NCBIfam" id="TIGR03767">
    <property type="entry name" value="P_acnes_RR"/>
    <property type="match status" value="1"/>
</dbReference>
<keyword evidence="2" id="KW-1185">Reference proteome</keyword>
<dbReference type="RefSeq" id="WP_344777746.1">
    <property type="nucleotide sequence ID" value="NZ_BAABBX010000016.1"/>
</dbReference>
<protein>
    <submittedName>
        <fullName evidence="1">TIGR03767 family metallophosphoesterase</fullName>
    </submittedName>
</protein>
<dbReference type="Proteomes" id="UP001500213">
    <property type="component" value="Unassembled WGS sequence"/>
</dbReference>